<feature type="region of interest" description="Disordered" evidence="1">
    <location>
        <begin position="28"/>
        <end position="96"/>
    </location>
</feature>
<feature type="compositionally biased region" description="Low complexity" evidence="1">
    <location>
        <begin position="155"/>
        <end position="166"/>
    </location>
</feature>
<dbReference type="EMBL" id="GBEZ01020511">
    <property type="protein sequence ID" value="JAC66169.1"/>
    <property type="molecule type" value="Transcribed_RNA"/>
</dbReference>
<dbReference type="AlphaFoldDB" id="A0A061R608"/>
<dbReference type="PANTHER" id="PTHR32091">
    <property type="entry name" value="EUKARYOTIC TRANSLATION INITIATION FACTOR 4B"/>
    <property type="match status" value="1"/>
</dbReference>
<dbReference type="GO" id="GO:0003743">
    <property type="term" value="F:translation initiation factor activity"/>
    <property type="evidence" value="ECO:0007669"/>
    <property type="project" value="InterPro"/>
</dbReference>
<accession>A0A061R608</accession>
<organism evidence="2">
    <name type="scientific">Tetraselmis sp. GSL018</name>
    <dbReference type="NCBI Taxonomy" id="582737"/>
    <lineage>
        <taxon>Eukaryota</taxon>
        <taxon>Viridiplantae</taxon>
        <taxon>Chlorophyta</taxon>
        <taxon>core chlorophytes</taxon>
        <taxon>Chlorodendrophyceae</taxon>
        <taxon>Chlorodendrales</taxon>
        <taxon>Chlorodendraceae</taxon>
        <taxon>Tetraselmis</taxon>
    </lineage>
</organism>
<protein>
    <submittedName>
        <fullName evidence="2">Uncharacterized protein</fullName>
    </submittedName>
</protein>
<evidence type="ECO:0000313" key="2">
    <source>
        <dbReference type="EMBL" id="JAC66169.1"/>
    </source>
</evidence>
<dbReference type="PANTHER" id="PTHR32091:SF4">
    <property type="entry name" value="OS07G0546100 PROTEIN"/>
    <property type="match status" value="1"/>
</dbReference>
<sequence>MTRNARKAGNKVSLKDFHETVPGAIPLESCLPSKPTRGGFRNADDQFENKGSLNGGSENLKNGLRPETFYSGKPYGKGQLSSFPGNQKPKQFVPDSLHNWSFSHHHPTSGLAPGAAGYSCSFPESGLPRAPDDKHNPHGQAGNAPQQWRPSNVHPGGAAAGQPASGMVQLHGPARSSALQRHAADEDDDTTGQQISAEHGLENGSKQWAEQTEEVAKAQLAMSKSSLVDPAPCPYPKGEPAVVKPNNPNERPVLKLLPRTKSCEEGAAVPPDGEQLQQPLAARHGATAGERPRLNLKPRSKPVSEPALADEKDRKPSLFGNALPRELVLDKRGSSNPTKAPAPPPKEKPDGGWHMVHHKKGHGHSTSPQDRDGHPFRLGTSPVDDPFFGDSRRSFSGILGGVDPVRRGFGNGGFSGGLCALQVEESPLMKRGLPTRSDDFLL</sequence>
<feature type="compositionally biased region" description="Polar residues" evidence="1">
    <location>
        <begin position="49"/>
        <end position="60"/>
    </location>
</feature>
<proteinExistence type="predicted"/>
<evidence type="ECO:0000256" key="1">
    <source>
        <dbReference type="SAM" id="MobiDB-lite"/>
    </source>
</evidence>
<dbReference type="GO" id="GO:0003729">
    <property type="term" value="F:mRNA binding"/>
    <property type="evidence" value="ECO:0007669"/>
    <property type="project" value="TreeGrafter"/>
</dbReference>
<feature type="region of interest" description="Disordered" evidence="1">
    <location>
        <begin position="122"/>
        <end position="385"/>
    </location>
</feature>
<reference evidence="2" key="1">
    <citation type="submission" date="2014-05" db="EMBL/GenBank/DDBJ databases">
        <title>The transcriptome of the halophilic microalga Tetraselmis sp. GSL018 isolated from the Great Salt Lake, Utah.</title>
        <authorList>
            <person name="Jinkerson R.E."/>
            <person name="D'Adamo S."/>
            <person name="Posewitz M.C."/>
        </authorList>
    </citation>
    <scope>NUCLEOTIDE SEQUENCE</scope>
    <source>
        <strain evidence="2">GSL018</strain>
    </source>
</reference>
<feature type="compositionally biased region" description="Polar residues" evidence="1">
    <location>
        <begin position="79"/>
        <end position="89"/>
    </location>
</feature>
<gene>
    <name evidence="2" type="ORF">TSPGSL018_14339</name>
</gene>
<name>A0A061R608_9CHLO</name>
<dbReference type="InterPro" id="IPR010433">
    <property type="entry name" value="EIF-4B_pln"/>
</dbReference>